<dbReference type="EMBL" id="BAABHJ010000001">
    <property type="protein sequence ID" value="GAA4600657.1"/>
    <property type="molecule type" value="Genomic_DNA"/>
</dbReference>
<feature type="region of interest" description="Disordered" evidence="1">
    <location>
        <begin position="37"/>
        <end position="72"/>
    </location>
</feature>
<name>A0ABP8T8I0_9ACTN</name>
<proteinExistence type="predicted"/>
<accession>A0ABP8T8I0</accession>
<protein>
    <submittedName>
        <fullName evidence="2">Uncharacterized protein</fullName>
    </submittedName>
</protein>
<sequence>MRAALMYGAGDVRVGNVADPSLKEPPSFLTETITGTGARGATMKLTPRCPSRSRVSRCPPRRRGTGPRPTPR</sequence>
<evidence type="ECO:0000313" key="3">
    <source>
        <dbReference type="Proteomes" id="UP001500212"/>
    </source>
</evidence>
<evidence type="ECO:0000313" key="2">
    <source>
        <dbReference type="EMBL" id="GAA4600657.1"/>
    </source>
</evidence>
<dbReference type="Proteomes" id="UP001500212">
    <property type="component" value="Unassembled WGS sequence"/>
</dbReference>
<evidence type="ECO:0000256" key="1">
    <source>
        <dbReference type="SAM" id="MobiDB-lite"/>
    </source>
</evidence>
<organism evidence="2 3">
    <name type="scientific">Actinoallomurus liliacearum</name>
    <dbReference type="NCBI Taxonomy" id="1080073"/>
    <lineage>
        <taxon>Bacteria</taxon>
        <taxon>Bacillati</taxon>
        <taxon>Actinomycetota</taxon>
        <taxon>Actinomycetes</taxon>
        <taxon>Streptosporangiales</taxon>
        <taxon>Thermomonosporaceae</taxon>
        <taxon>Actinoallomurus</taxon>
    </lineage>
</organism>
<keyword evidence="3" id="KW-1185">Reference proteome</keyword>
<reference evidence="3" key="1">
    <citation type="journal article" date="2019" name="Int. J. Syst. Evol. Microbiol.">
        <title>The Global Catalogue of Microorganisms (GCM) 10K type strain sequencing project: providing services to taxonomists for standard genome sequencing and annotation.</title>
        <authorList>
            <consortium name="The Broad Institute Genomics Platform"/>
            <consortium name="The Broad Institute Genome Sequencing Center for Infectious Disease"/>
            <person name="Wu L."/>
            <person name="Ma J."/>
        </authorList>
    </citation>
    <scope>NUCLEOTIDE SEQUENCE [LARGE SCALE GENOMIC DNA]</scope>
    <source>
        <strain evidence="3">JCM 17938</strain>
    </source>
</reference>
<feature type="compositionally biased region" description="Low complexity" evidence="1">
    <location>
        <begin position="47"/>
        <end position="58"/>
    </location>
</feature>
<comment type="caution">
    <text evidence="2">The sequence shown here is derived from an EMBL/GenBank/DDBJ whole genome shotgun (WGS) entry which is preliminary data.</text>
</comment>
<feature type="compositionally biased region" description="Basic residues" evidence="1">
    <location>
        <begin position="59"/>
        <end position="72"/>
    </location>
</feature>
<gene>
    <name evidence="2" type="ORF">GCM10023195_00630</name>
</gene>